<dbReference type="EMBL" id="KI632154">
    <property type="protein sequence ID" value="EYU23775.1"/>
    <property type="molecule type" value="Genomic_DNA"/>
</dbReference>
<evidence type="ECO:0000313" key="2">
    <source>
        <dbReference type="EMBL" id="EYU23775.1"/>
    </source>
</evidence>
<feature type="transmembrane region" description="Helical" evidence="1">
    <location>
        <begin position="21"/>
        <end position="43"/>
    </location>
</feature>
<keyword evidence="1" id="KW-0472">Membrane</keyword>
<accession>A0A022QB79</accession>
<organism evidence="2 3">
    <name type="scientific">Erythranthe guttata</name>
    <name type="common">Yellow monkey flower</name>
    <name type="synonym">Mimulus guttatus</name>
    <dbReference type="NCBI Taxonomy" id="4155"/>
    <lineage>
        <taxon>Eukaryota</taxon>
        <taxon>Viridiplantae</taxon>
        <taxon>Streptophyta</taxon>
        <taxon>Embryophyta</taxon>
        <taxon>Tracheophyta</taxon>
        <taxon>Spermatophyta</taxon>
        <taxon>Magnoliopsida</taxon>
        <taxon>eudicotyledons</taxon>
        <taxon>Gunneridae</taxon>
        <taxon>Pentapetalae</taxon>
        <taxon>asterids</taxon>
        <taxon>lamiids</taxon>
        <taxon>Lamiales</taxon>
        <taxon>Phrymaceae</taxon>
        <taxon>Erythranthe</taxon>
    </lineage>
</organism>
<name>A0A022QB79_ERYGU</name>
<evidence type="ECO:0000256" key="1">
    <source>
        <dbReference type="SAM" id="Phobius"/>
    </source>
</evidence>
<dbReference type="Proteomes" id="UP000030748">
    <property type="component" value="Unassembled WGS sequence"/>
</dbReference>
<keyword evidence="1" id="KW-0812">Transmembrane</keyword>
<keyword evidence="3" id="KW-1185">Reference proteome</keyword>
<reference evidence="2 3" key="1">
    <citation type="journal article" date="2013" name="Proc. Natl. Acad. Sci. U.S.A.">
        <title>Fine-scale variation in meiotic recombination in Mimulus inferred from population shotgun sequencing.</title>
        <authorList>
            <person name="Hellsten U."/>
            <person name="Wright K.M."/>
            <person name="Jenkins J."/>
            <person name="Shu S."/>
            <person name="Yuan Y."/>
            <person name="Wessler S.R."/>
            <person name="Schmutz J."/>
            <person name="Willis J.H."/>
            <person name="Rokhsar D.S."/>
        </authorList>
    </citation>
    <scope>NUCLEOTIDE SEQUENCE [LARGE SCALE GENOMIC DNA]</scope>
    <source>
        <strain evidence="3">cv. DUN x IM62</strain>
    </source>
</reference>
<proteinExistence type="predicted"/>
<evidence type="ECO:0000313" key="3">
    <source>
        <dbReference type="Proteomes" id="UP000030748"/>
    </source>
</evidence>
<dbReference type="AlphaFoldDB" id="A0A022QB79"/>
<gene>
    <name evidence="2" type="ORF">MIMGU_mgv11b016103mg</name>
</gene>
<protein>
    <submittedName>
        <fullName evidence="2">Uncharacterized protein</fullName>
    </submittedName>
</protein>
<sequence>MMGGSSSCWCILPFFLFKHELLLLLLFILVRNYLLLFVVFFYYCYLNDALFVFLNTYCDCSIEIASAPSS</sequence>
<keyword evidence="1" id="KW-1133">Transmembrane helix</keyword>